<evidence type="ECO:0000313" key="4">
    <source>
        <dbReference type="Proteomes" id="UP000799539"/>
    </source>
</evidence>
<feature type="compositionally biased region" description="Basic and acidic residues" evidence="2">
    <location>
        <begin position="318"/>
        <end position="330"/>
    </location>
</feature>
<evidence type="ECO:0008006" key="5">
    <source>
        <dbReference type="Google" id="ProtNLM"/>
    </source>
</evidence>
<feature type="compositionally biased region" description="Basic and acidic residues" evidence="2">
    <location>
        <begin position="146"/>
        <end position="157"/>
    </location>
</feature>
<evidence type="ECO:0000256" key="2">
    <source>
        <dbReference type="SAM" id="MobiDB-lite"/>
    </source>
</evidence>
<evidence type="ECO:0000256" key="1">
    <source>
        <dbReference type="SAM" id="Coils"/>
    </source>
</evidence>
<feature type="region of interest" description="Disordered" evidence="2">
    <location>
        <begin position="516"/>
        <end position="805"/>
    </location>
</feature>
<feature type="compositionally biased region" description="Polar residues" evidence="2">
    <location>
        <begin position="158"/>
        <end position="172"/>
    </location>
</feature>
<accession>A0A6A6FRL2</accession>
<feature type="coiled-coil region" evidence="1">
    <location>
        <begin position="261"/>
        <end position="292"/>
    </location>
</feature>
<feature type="coiled-coil region" evidence="1">
    <location>
        <begin position="439"/>
        <end position="466"/>
    </location>
</feature>
<dbReference type="AlphaFoldDB" id="A0A6A6FRL2"/>
<feature type="compositionally biased region" description="Low complexity" evidence="2">
    <location>
        <begin position="699"/>
        <end position="709"/>
    </location>
</feature>
<dbReference type="OrthoDB" id="5226996at2759"/>
<feature type="compositionally biased region" description="Polar residues" evidence="2">
    <location>
        <begin position="767"/>
        <end position="784"/>
    </location>
</feature>
<feature type="compositionally biased region" description="Basic and acidic residues" evidence="2">
    <location>
        <begin position="639"/>
        <end position="654"/>
    </location>
</feature>
<name>A0A6A6FRL2_9PEZI</name>
<organism evidence="3 4">
    <name type="scientific">Cercospora zeae-maydis SCOH1-5</name>
    <dbReference type="NCBI Taxonomy" id="717836"/>
    <lineage>
        <taxon>Eukaryota</taxon>
        <taxon>Fungi</taxon>
        <taxon>Dikarya</taxon>
        <taxon>Ascomycota</taxon>
        <taxon>Pezizomycotina</taxon>
        <taxon>Dothideomycetes</taxon>
        <taxon>Dothideomycetidae</taxon>
        <taxon>Mycosphaerellales</taxon>
        <taxon>Mycosphaerellaceae</taxon>
        <taxon>Cercospora</taxon>
    </lineage>
</organism>
<reference evidence="3" key="1">
    <citation type="journal article" date="2020" name="Stud. Mycol.">
        <title>101 Dothideomycetes genomes: a test case for predicting lifestyles and emergence of pathogens.</title>
        <authorList>
            <person name="Haridas S."/>
            <person name="Albert R."/>
            <person name="Binder M."/>
            <person name="Bloem J."/>
            <person name="Labutti K."/>
            <person name="Salamov A."/>
            <person name="Andreopoulos B."/>
            <person name="Baker S."/>
            <person name="Barry K."/>
            <person name="Bills G."/>
            <person name="Bluhm B."/>
            <person name="Cannon C."/>
            <person name="Castanera R."/>
            <person name="Culley D."/>
            <person name="Daum C."/>
            <person name="Ezra D."/>
            <person name="Gonzalez J."/>
            <person name="Henrissat B."/>
            <person name="Kuo A."/>
            <person name="Liang C."/>
            <person name="Lipzen A."/>
            <person name="Lutzoni F."/>
            <person name="Magnuson J."/>
            <person name="Mondo S."/>
            <person name="Nolan M."/>
            <person name="Ohm R."/>
            <person name="Pangilinan J."/>
            <person name="Park H.-J."/>
            <person name="Ramirez L."/>
            <person name="Alfaro M."/>
            <person name="Sun H."/>
            <person name="Tritt A."/>
            <person name="Yoshinaga Y."/>
            <person name="Zwiers L.-H."/>
            <person name="Turgeon B."/>
            <person name="Goodwin S."/>
            <person name="Spatafora J."/>
            <person name="Crous P."/>
            <person name="Grigoriev I."/>
        </authorList>
    </citation>
    <scope>NUCLEOTIDE SEQUENCE</scope>
    <source>
        <strain evidence="3">SCOH1-5</strain>
    </source>
</reference>
<proteinExistence type="predicted"/>
<feature type="compositionally biased region" description="Low complexity" evidence="2">
    <location>
        <begin position="355"/>
        <end position="364"/>
    </location>
</feature>
<feature type="compositionally biased region" description="Polar residues" evidence="2">
    <location>
        <begin position="404"/>
        <end position="416"/>
    </location>
</feature>
<keyword evidence="1" id="KW-0175">Coiled coil</keyword>
<feature type="region of interest" description="Disordered" evidence="2">
    <location>
        <begin position="318"/>
        <end position="370"/>
    </location>
</feature>
<feature type="compositionally biased region" description="Basic residues" evidence="2">
    <location>
        <begin position="626"/>
        <end position="638"/>
    </location>
</feature>
<feature type="compositionally biased region" description="Basic and acidic residues" evidence="2">
    <location>
        <begin position="712"/>
        <end position="721"/>
    </location>
</feature>
<feature type="compositionally biased region" description="Polar residues" evidence="2">
    <location>
        <begin position="129"/>
        <end position="143"/>
    </location>
</feature>
<feature type="compositionally biased region" description="Polar residues" evidence="2">
    <location>
        <begin position="679"/>
        <end position="698"/>
    </location>
</feature>
<keyword evidence="4" id="KW-1185">Reference proteome</keyword>
<feature type="compositionally biased region" description="Basic and acidic residues" evidence="2">
    <location>
        <begin position="516"/>
        <end position="536"/>
    </location>
</feature>
<protein>
    <recommendedName>
        <fullName evidence="5">Nuclear RNA binding protein</fullName>
    </recommendedName>
</protein>
<dbReference type="Proteomes" id="UP000799539">
    <property type="component" value="Unassembled WGS sequence"/>
</dbReference>
<feature type="compositionally biased region" description="Pro residues" evidence="2">
    <location>
        <begin position="31"/>
        <end position="41"/>
    </location>
</feature>
<dbReference type="EMBL" id="ML992664">
    <property type="protein sequence ID" value="KAF2216122.1"/>
    <property type="molecule type" value="Genomic_DNA"/>
</dbReference>
<gene>
    <name evidence="3" type="ORF">CERZMDRAFT_93425</name>
</gene>
<evidence type="ECO:0000313" key="3">
    <source>
        <dbReference type="EMBL" id="KAF2216122.1"/>
    </source>
</evidence>
<feature type="compositionally biased region" description="Basic and acidic residues" evidence="2">
    <location>
        <begin position="562"/>
        <end position="597"/>
    </location>
</feature>
<sequence>MAGITRDHVLISALQDHRYSLLTTLPEMEESPPPPPVPPKDPAFQLNTAMKDLTGPPPAPASGSKRRRDAADDANYHYSFRNDPADISDNDRPTPSKRSRSQVRANDGYVSDTPSQKTAQLRRKKGIRNLSNVNLRHAASTSVLPRRQDSPPRESRFQEGSLTDRPSQQPPSVFTRIPRSESGNLSHVDALMADYHDNMPTPARDVQATIEHEKQIMQERVAEISAREKKEDEGGVFRFGKSWGSSFKPIALWNRLWNDTKDDLTRQNRLEAQRKARLKAEAEAKYAQMKNAGQFAPTQATPRDSGVVVDCGAAHRGSVDSHTWHARDEQNAPGASEDGHTTDTTSQARESAGEQNTGPVQTPQVPVPPRTIRGRLSRMHLRKPSLGALTGTVKRAKSDWNLAASQREASASTSPTKPEFDGSASILRSSASKYDLKKHDRLSKRVSNLEEKLYKARMELDNALAEASPVPKLSSKFERFTPVSSVKSSYKRSRFVPGALPSLPSERVLFPELRGPETYEETVPRAEETTRTRPDIDLATAFDSVDDERTVRQPRASSLRPHAKDIFKEAKETDKEMSRESNEENRDPAPAEPKGGETDAEGDHEDNASDVDGNKAPSNGTLVVKLKTKKTGTSKKRRSLADDDKIFHPDKVTSDDDAEWEEAARTSAKKKRKSAGKTENSAAGKNASSAPNQNSPQNKTTMKTTTMTRSKTKADTEKQTVEVEEEQMEITEDIEVIPSEDELARSQSAGGDDAILEPVYEEEEETSTMALQDKPSNPTPTATPSKYGRHSVRSRSNSPLKRNTRGMSYLDVAASSPGVNGLGQHVRSVSDGSIKLAAGGAVKRGSKDVDFEWPDDVF</sequence>
<feature type="compositionally biased region" description="Acidic residues" evidence="2">
    <location>
        <begin position="722"/>
        <end position="741"/>
    </location>
</feature>
<feature type="region of interest" description="Disordered" evidence="2">
    <location>
        <begin position="22"/>
        <end position="184"/>
    </location>
</feature>
<feature type="region of interest" description="Disordered" evidence="2">
    <location>
        <begin position="404"/>
        <end position="423"/>
    </location>
</feature>